<proteinExistence type="predicted"/>
<dbReference type="EMBL" id="JADKYB010000004">
    <property type="protein sequence ID" value="MBM9504753.1"/>
    <property type="molecule type" value="Genomic_DNA"/>
</dbReference>
<feature type="compositionally biased region" description="Low complexity" evidence="1">
    <location>
        <begin position="194"/>
        <end position="212"/>
    </location>
</feature>
<feature type="transmembrane region" description="Helical" evidence="2">
    <location>
        <begin position="169"/>
        <end position="192"/>
    </location>
</feature>
<feature type="compositionally biased region" description="Gly residues" evidence="1">
    <location>
        <begin position="71"/>
        <end position="93"/>
    </location>
</feature>
<feature type="compositionally biased region" description="Gly residues" evidence="1">
    <location>
        <begin position="102"/>
        <end position="115"/>
    </location>
</feature>
<feature type="region of interest" description="Disordered" evidence="1">
    <location>
        <begin position="194"/>
        <end position="238"/>
    </location>
</feature>
<sequence>MTEGPGQQQPPQDPRSGSAPADGRREVLEGRVIPSRAAQQRSVPDPRRSHGPRQAGDSSWQQQSPPQPPQGQGGPSGPGGQQNQGGYGPGAGGQQQPQPGYGPQGGAQQQGGPGYGQQPPQGPAPFPPQAAAPRTGPGPAAPPASGPGTPDWGALAEEQEASGARRRKVMMLTGGIVAVAVIAGGVATAVVMSGKSSNSASGGPSASASAASTQPLPPEPSFSSVAPPPPANPLDYLGTAAKDKAPLSPATLFPGKQFVMDGRPYVRTADAVTVSCAAGARGTLAQALPANGCRRLIRATYVNGTVAVTIGVAVFDDTAHAKKLQKVAQYVAPLNGGGVRDFCHAVACRMTSNAVGRYAYFAIAGLKDNKTITAQDTVALQAANDASNFAFERIIQRGRDAAAADPARN</sequence>
<feature type="compositionally biased region" description="Pro residues" evidence="1">
    <location>
        <begin position="120"/>
        <end position="130"/>
    </location>
</feature>
<keyword evidence="4" id="KW-1185">Reference proteome</keyword>
<name>A0ABS2TN25_9ACTN</name>
<keyword evidence="2" id="KW-1133">Transmembrane helix</keyword>
<evidence type="ECO:0000256" key="2">
    <source>
        <dbReference type="SAM" id="Phobius"/>
    </source>
</evidence>
<comment type="caution">
    <text evidence="3">The sequence shown here is derived from an EMBL/GenBank/DDBJ whole genome shotgun (WGS) entry which is preliminary data.</text>
</comment>
<evidence type="ECO:0000256" key="1">
    <source>
        <dbReference type="SAM" id="MobiDB-lite"/>
    </source>
</evidence>
<feature type="region of interest" description="Disordered" evidence="1">
    <location>
        <begin position="1"/>
        <end position="161"/>
    </location>
</feature>
<protein>
    <submittedName>
        <fullName evidence="3">Uncharacterized protein</fullName>
    </submittedName>
</protein>
<accession>A0ABS2TN25</accession>
<organism evidence="3 4">
    <name type="scientific">Actinacidiphila acididurans</name>
    <dbReference type="NCBI Taxonomy" id="2784346"/>
    <lineage>
        <taxon>Bacteria</taxon>
        <taxon>Bacillati</taxon>
        <taxon>Actinomycetota</taxon>
        <taxon>Actinomycetes</taxon>
        <taxon>Kitasatosporales</taxon>
        <taxon>Streptomycetaceae</taxon>
        <taxon>Actinacidiphila</taxon>
    </lineage>
</organism>
<evidence type="ECO:0000313" key="4">
    <source>
        <dbReference type="Proteomes" id="UP000749040"/>
    </source>
</evidence>
<feature type="compositionally biased region" description="Pro residues" evidence="1">
    <location>
        <begin position="215"/>
        <end position="232"/>
    </location>
</feature>
<reference evidence="3 4" key="1">
    <citation type="submission" date="2021-01" db="EMBL/GenBank/DDBJ databases">
        <title>Streptomyces acididurans sp. nov., isolated from a peat swamp forest soil.</title>
        <authorList>
            <person name="Chantavorakit T."/>
            <person name="Duangmal K."/>
        </authorList>
    </citation>
    <scope>NUCLEOTIDE SEQUENCE [LARGE SCALE GENOMIC DNA]</scope>
    <source>
        <strain evidence="3 4">KK5PA1</strain>
    </source>
</reference>
<feature type="compositionally biased region" description="Low complexity" evidence="1">
    <location>
        <begin position="1"/>
        <end position="10"/>
    </location>
</feature>
<dbReference type="RefSeq" id="WP_205356608.1">
    <property type="nucleotide sequence ID" value="NZ_JADKYB010000004.1"/>
</dbReference>
<gene>
    <name evidence="3" type="ORF">ITX44_09415</name>
</gene>
<keyword evidence="2" id="KW-0472">Membrane</keyword>
<keyword evidence="2" id="KW-0812">Transmembrane</keyword>
<evidence type="ECO:0000313" key="3">
    <source>
        <dbReference type="EMBL" id="MBM9504753.1"/>
    </source>
</evidence>
<dbReference type="Proteomes" id="UP000749040">
    <property type="component" value="Unassembled WGS sequence"/>
</dbReference>